<evidence type="ECO:0000256" key="3">
    <source>
        <dbReference type="ARBA" id="ARBA00023136"/>
    </source>
</evidence>
<evidence type="ECO:0000259" key="5">
    <source>
        <dbReference type="Pfam" id="PF00263"/>
    </source>
</evidence>
<dbReference type="PANTHER" id="PTHR30332">
    <property type="entry name" value="PROBABLE GENERAL SECRETION PATHWAY PROTEIN D"/>
    <property type="match status" value="1"/>
</dbReference>
<dbReference type="PANTHER" id="PTHR30332:SF24">
    <property type="entry name" value="SECRETIN GSPD-RELATED"/>
    <property type="match status" value="1"/>
</dbReference>
<dbReference type="AlphaFoldDB" id="A0A3N0UZI2"/>
<dbReference type="GO" id="GO:0019867">
    <property type="term" value="C:outer membrane"/>
    <property type="evidence" value="ECO:0007669"/>
    <property type="project" value="InterPro"/>
</dbReference>
<keyword evidence="2" id="KW-0732">Signal</keyword>
<dbReference type="InterPro" id="IPR013358">
    <property type="entry name" value="Pilus_biogenesis_MshL"/>
</dbReference>
<proteinExistence type="predicted"/>
<evidence type="ECO:0000256" key="4">
    <source>
        <dbReference type="SAM" id="MobiDB-lite"/>
    </source>
</evidence>
<reference evidence="7 8" key="1">
    <citation type="submission" date="2018-10" db="EMBL/GenBank/DDBJ databases">
        <authorList>
            <person name="Chen W.-M."/>
        </authorList>
    </citation>
    <scope>NUCLEOTIDE SEQUENCE [LARGE SCALE GENOMIC DNA]</scope>
    <source>
        <strain evidence="7 8">H-5</strain>
    </source>
</reference>
<protein>
    <submittedName>
        <fullName evidence="7">Pilus (MSHA type) biogenesis protein MshL</fullName>
    </submittedName>
</protein>
<feature type="compositionally biased region" description="Polar residues" evidence="4">
    <location>
        <begin position="110"/>
        <end position="120"/>
    </location>
</feature>
<evidence type="ECO:0000256" key="2">
    <source>
        <dbReference type="ARBA" id="ARBA00022729"/>
    </source>
</evidence>
<dbReference type="Pfam" id="PF07655">
    <property type="entry name" value="Secretin_N_2"/>
    <property type="match status" value="1"/>
</dbReference>
<dbReference type="InterPro" id="IPR004846">
    <property type="entry name" value="T2SS/T3SS_dom"/>
</dbReference>
<dbReference type="EMBL" id="RJVP01000004">
    <property type="protein sequence ID" value="ROH85923.1"/>
    <property type="molecule type" value="Genomic_DNA"/>
</dbReference>
<comment type="caution">
    <text evidence="7">The sequence shown here is derived from an EMBL/GenBank/DDBJ whole genome shotgun (WGS) entry which is preliminary data.</text>
</comment>
<feature type="domain" description="Secretin N-terminal" evidence="6">
    <location>
        <begin position="74"/>
        <end position="154"/>
    </location>
</feature>
<feature type="domain" description="Type II/III secretion system secretin-like" evidence="5">
    <location>
        <begin position="309"/>
        <end position="488"/>
    </location>
</feature>
<organism evidence="7 8">
    <name type="scientific">Pseudomethylobacillus aquaticus</name>
    <dbReference type="NCBI Taxonomy" id="2676064"/>
    <lineage>
        <taxon>Bacteria</taxon>
        <taxon>Pseudomonadati</taxon>
        <taxon>Pseudomonadota</taxon>
        <taxon>Betaproteobacteria</taxon>
        <taxon>Nitrosomonadales</taxon>
        <taxon>Methylophilaceae</taxon>
        <taxon>Pseudomethylobacillus</taxon>
    </lineage>
</organism>
<dbReference type="NCBIfam" id="TIGR02519">
    <property type="entry name" value="pilus_MshL"/>
    <property type="match status" value="1"/>
</dbReference>
<dbReference type="PRINTS" id="PR00811">
    <property type="entry name" value="BCTERIALGSPD"/>
</dbReference>
<keyword evidence="8" id="KW-1185">Reference proteome</keyword>
<dbReference type="InterPro" id="IPR011514">
    <property type="entry name" value="Secretin_N_2"/>
</dbReference>
<gene>
    <name evidence="7" type="primary">mshL</name>
    <name evidence="7" type="ORF">ED236_08565</name>
</gene>
<keyword evidence="3" id="KW-0472">Membrane</keyword>
<evidence type="ECO:0000259" key="6">
    <source>
        <dbReference type="Pfam" id="PF07655"/>
    </source>
</evidence>
<evidence type="ECO:0000313" key="7">
    <source>
        <dbReference type="EMBL" id="ROH85923.1"/>
    </source>
</evidence>
<accession>A0A3N0UZI2</accession>
<dbReference type="InterPro" id="IPR050810">
    <property type="entry name" value="Bact_Secretion_Sys_Channel"/>
</dbReference>
<evidence type="ECO:0000313" key="8">
    <source>
        <dbReference type="Proteomes" id="UP000275137"/>
    </source>
</evidence>
<dbReference type="Proteomes" id="UP000275137">
    <property type="component" value="Unassembled WGS sequence"/>
</dbReference>
<evidence type="ECO:0000256" key="1">
    <source>
        <dbReference type="ARBA" id="ARBA00004370"/>
    </source>
</evidence>
<dbReference type="Gene3D" id="3.55.50.30">
    <property type="match status" value="1"/>
</dbReference>
<dbReference type="GO" id="GO:0009306">
    <property type="term" value="P:protein secretion"/>
    <property type="evidence" value="ECO:0007669"/>
    <property type="project" value="InterPro"/>
</dbReference>
<dbReference type="InterPro" id="IPR001775">
    <property type="entry name" value="GspD/PilQ"/>
</dbReference>
<name>A0A3N0UZI2_9PROT</name>
<dbReference type="GO" id="GO:0015627">
    <property type="term" value="C:type II protein secretion system complex"/>
    <property type="evidence" value="ECO:0007669"/>
    <property type="project" value="TreeGrafter"/>
</dbReference>
<dbReference type="GO" id="GO:0009297">
    <property type="term" value="P:pilus assembly"/>
    <property type="evidence" value="ECO:0007669"/>
    <property type="project" value="InterPro"/>
</dbReference>
<feature type="region of interest" description="Disordered" evidence="4">
    <location>
        <begin position="168"/>
        <end position="188"/>
    </location>
</feature>
<comment type="subcellular location">
    <subcellularLocation>
        <location evidence="1">Membrane</location>
    </subcellularLocation>
</comment>
<dbReference type="Pfam" id="PF00263">
    <property type="entry name" value="Secretin"/>
    <property type="match status" value="1"/>
</dbReference>
<sequence length="517" mass="55996">MVVHEVPVKEILFALARDNQLNMDIDPAIDGKATLHALDQPLHRILQRLANQSDISYRLDEDVLSIRPDRPVVRHYAVDYLNLSRDTSLSVGAASEIATTGSATGRTSTLPASSNANGSRTQVASSSRHHFWESLLRNVQSLLGELVAERSISAPVSAPAPAIPGMPPSAATISNPAEQRPTVADSTGSKTLRTNVIANTETGILSVLATEKQHKKVAALLDRIMQSARRQVMIEASIVEVELRDAFQAGIDWSRIAQGGEDNGLFIRQSLRPGITDPSAPSPNSQFRAGYTYTGSGILANLSAAITLLQQFGTTRVLSSPRLRVLNNQTAVLKVVDNLVYFTIEAQTSQTQTNLNTVFTTTPHTVPVGVVMSVTPHISSTQQVMLNVRPTISRFVRDVQDPNPSLVVNGNRIASSIPIIQVREMESLLHVSSGETAILGGLMQDEQRDNRDQVPGLHRLPLLGKLFTGKAELQKKSELVIFLRPVVVSEPAPAALTAQQPASFPDTDEDDLLHATF</sequence>
<feature type="region of interest" description="Disordered" evidence="4">
    <location>
        <begin position="101"/>
        <end position="120"/>
    </location>
</feature>